<protein>
    <submittedName>
        <fullName evidence="2">Uncharacterized protein</fullName>
    </submittedName>
</protein>
<name>A0A1Y2HB69_9FUNG</name>
<keyword evidence="3" id="KW-1185">Reference proteome</keyword>
<dbReference type="AlphaFoldDB" id="A0A1Y2HB69"/>
<feature type="compositionally biased region" description="Polar residues" evidence="1">
    <location>
        <begin position="137"/>
        <end position="148"/>
    </location>
</feature>
<feature type="compositionally biased region" description="Basic and acidic residues" evidence="1">
    <location>
        <begin position="149"/>
        <end position="170"/>
    </location>
</feature>
<reference evidence="2 3" key="1">
    <citation type="submission" date="2016-07" db="EMBL/GenBank/DDBJ databases">
        <title>Pervasive Adenine N6-methylation of Active Genes in Fungi.</title>
        <authorList>
            <consortium name="DOE Joint Genome Institute"/>
            <person name="Mondo S.J."/>
            <person name="Dannebaum R.O."/>
            <person name="Kuo R.C."/>
            <person name="Labutti K."/>
            <person name="Haridas S."/>
            <person name="Kuo A."/>
            <person name="Salamov A."/>
            <person name="Ahrendt S.R."/>
            <person name="Lipzen A."/>
            <person name="Sullivan W."/>
            <person name="Andreopoulos W.B."/>
            <person name="Clum A."/>
            <person name="Lindquist E."/>
            <person name="Daum C."/>
            <person name="Ramamoorthy G.K."/>
            <person name="Gryganskyi A."/>
            <person name="Culley D."/>
            <person name="Magnuson J.K."/>
            <person name="James T.Y."/>
            <person name="O'Malley M.A."/>
            <person name="Stajich J.E."/>
            <person name="Spatafora J.W."/>
            <person name="Visel A."/>
            <person name="Grigoriev I.V."/>
        </authorList>
    </citation>
    <scope>NUCLEOTIDE SEQUENCE [LARGE SCALE GENOMIC DNA]</scope>
    <source>
        <strain evidence="2 3">PL171</strain>
    </source>
</reference>
<feature type="region of interest" description="Disordered" evidence="1">
    <location>
        <begin position="131"/>
        <end position="190"/>
    </location>
</feature>
<dbReference type="EMBL" id="MCFL01000064">
    <property type="protein sequence ID" value="ORZ31234.1"/>
    <property type="molecule type" value="Genomic_DNA"/>
</dbReference>
<accession>A0A1Y2HB69</accession>
<evidence type="ECO:0000313" key="2">
    <source>
        <dbReference type="EMBL" id="ORZ31234.1"/>
    </source>
</evidence>
<dbReference type="Proteomes" id="UP000193411">
    <property type="component" value="Unassembled WGS sequence"/>
</dbReference>
<evidence type="ECO:0000313" key="3">
    <source>
        <dbReference type="Proteomes" id="UP000193411"/>
    </source>
</evidence>
<sequence length="203" mass="22809">MDSKVRTDRPAWMLNEDLELLKAIKQSGDDSEDGTIDWEKVKESMETTVRCYDGEPRRSYTIGRSGNLPRRFRNLCDNFLTAKLLDGASGLGDVEFTECHDLLLSLTELGVGEDDEQDEVAFALQDKNEEEAKRTAELSNGSLSTGRMTKQEQLKSTLDESHENEVDKIPSKKPRLTQGETGHAKYARADGRHNVSFAIPCRL</sequence>
<comment type="caution">
    <text evidence="2">The sequence shown here is derived from an EMBL/GenBank/DDBJ whole genome shotgun (WGS) entry which is preliminary data.</text>
</comment>
<gene>
    <name evidence="2" type="ORF">BCR44DRAFT_173332</name>
</gene>
<proteinExistence type="predicted"/>
<organism evidence="2 3">
    <name type="scientific">Catenaria anguillulae PL171</name>
    <dbReference type="NCBI Taxonomy" id="765915"/>
    <lineage>
        <taxon>Eukaryota</taxon>
        <taxon>Fungi</taxon>
        <taxon>Fungi incertae sedis</taxon>
        <taxon>Blastocladiomycota</taxon>
        <taxon>Blastocladiomycetes</taxon>
        <taxon>Blastocladiales</taxon>
        <taxon>Catenariaceae</taxon>
        <taxon>Catenaria</taxon>
    </lineage>
</organism>
<evidence type="ECO:0000256" key="1">
    <source>
        <dbReference type="SAM" id="MobiDB-lite"/>
    </source>
</evidence>